<name>A0A0G0ZA36_9BACT</name>
<evidence type="ECO:0000313" key="3">
    <source>
        <dbReference type="Proteomes" id="UP000034320"/>
    </source>
</evidence>
<dbReference type="EMBL" id="LCDD01000036">
    <property type="protein sequence ID" value="KKS45509.1"/>
    <property type="molecule type" value="Genomic_DNA"/>
</dbReference>
<comment type="caution">
    <text evidence="2">The sequence shown here is derived from an EMBL/GenBank/DDBJ whole genome shotgun (WGS) entry which is preliminary data.</text>
</comment>
<dbReference type="InterPro" id="IPR029044">
    <property type="entry name" value="Nucleotide-diphossugar_trans"/>
</dbReference>
<accession>A0A0G0ZA36</accession>
<dbReference type="Gene3D" id="3.90.550.10">
    <property type="entry name" value="Spore Coat Polysaccharide Biosynthesis Protein SpsA, Chain A"/>
    <property type="match status" value="1"/>
</dbReference>
<dbReference type="Proteomes" id="UP000034320">
    <property type="component" value="Unassembled WGS sequence"/>
</dbReference>
<dbReference type="Pfam" id="PF00535">
    <property type="entry name" value="Glycos_transf_2"/>
    <property type="match status" value="1"/>
</dbReference>
<dbReference type="InterPro" id="IPR001173">
    <property type="entry name" value="Glyco_trans_2-like"/>
</dbReference>
<organism evidence="2 3">
    <name type="scientific">Candidatus Gottesmanbacteria bacterium GW2011_GWA2_42_18</name>
    <dbReference type="NCBI Taxonomy" id="1618442"/>
    <lineage>
        <taxon>Bacteria</taxon>
        <taxon>Candidatus Gottesmaniibacteriota</taxon>
    </lineage>
</organism>
<dbReference type="AlphaFoldDB" id="A0A0G0ZA36"/>
<dbReference type="PANTHER" id="PTHR43630">
    <property type="entry name" value="POLY-BETA-1,6-N-ACETYL-D-GLUCOSAMINE SYNTHASE"/>
    <property type="match status" value="1"/>
</dbReference>
<sequence length="244" mass="28263">MKITAVIIAKNEAASIAQCLDSLTFADEVVVIDNESTDKTADIAGKKGAKIFSVKGLDFAYLRNVGREKAGNDWLFYIDCDERPSEELIKSIKSVKGDGFSAYRIFRRNYYFNQLWPVREKIVRLIRKDALIGWQGSLHESPQIVGHTAKLKGDLLHYTHNNLYQMVEKTNAWSEFESQLRYKNNHPSVSWWRFFRVSGQVFWKSYFREKGYKAGTIGLIESLYQSFSVFVTYAKLWEKQQGRT</sequence>
<dbReference type="SUPFAM" id="SSF53448">
    <property type="entry name" value="Nucleotide-diphospho-sugar transferases"/>
    <property type="match status" value="1"/>
</dbReference>
<feature type="domain" description="Glycosyltransferase 2-like" evidence="1">
    <location>
        <begin position="5"/>
        <end position="119"/>
    </location>
</feature>
<proteinExistence type="predicted"/>
<dbReference type="PANTHER" id="PTHR43630:SF2">
    <property type="entry name" value="GLYCOSYLTRANSFERASE"/>
    <property type="match status" value="1"/>
</dbReference>
<keyword evidence="2" id="KW-0808">Transferase</keyword>
<evidence type="ECO:0000259" key="1">
    <source>
        <dbReference type="Pfam" id="PF00535"/>
    </source>
</evidence>
<reference evidence="2 3" key="1">
    <citation type="journal article" date="2015" name="Nature">
        <title>rRNA introns, odd ribosomes, and small enigmatic genomes across a large radiation of phyla.</title>
        <authorList>
            <person name="Brown C.T."/>
            <person name="Hug L.A."/>
            <person name="Thomas B.C."/>
            <person name="Sharon I."/>
            <person name="Castelle C.J."/>
            <person name="Singh A."/>
            <person name="Wilkins M.J."/>
            <person name="Williams K.H."/>
            <person name="Banfield J.F."/>
        </authorList>
    </citation>
    <scope>NUCLEOTIDE SEQUENCE [LARGE SCALE GENOMIC DNA]</scope>
</reference>
<dbReference type="GO" id="GO:0016740">
    <property type="term" value="F:transferase activity"/>
    <property type="evidence" value="ECO:0007669"/>
    <property type="project" value="UniProtKB-KW"/>
</dbReference>
<protein>
    <submittedName>
        <fullName evidence="2">Glycosyl transferase family 2</fullName>
    </submittedName>
</protein>
<evidence type="ECO:0000313" key="2">
    <source>
        <dbReference type="EMBL" id="KKS45509.1"/>
    </source>
</evidence>
<dbReference type="CDD" id="cd02511">
    <property type="entry name" value="Beta4Glucosyltransferase"/>
    <property type="match status" value="1"/>
</dbReference>
<gene>
    <name evidence="2" type="ORF">UV09_C0036G0012</name>
</gene>